<organism evidence="2 3">
    <name type="scientific">Paludisphaera borealis</name>
    <dbReference type="NCBI Taxonomy" id="1387353"/>
    <lineage>
        <taxon>Bacteria</taxon>
        <taxon>Pseudomonadati</taxon>
        <taxon>Planctomycetota</taxon>
        <taxon>Planctomycetia</taxon>
        <taxon>Isosphaerales</taxon>
        <taxon>Isosphaeraceae</taxon>
        <taxon>Paludisphaera</taxon>
    </lineage>
</organism>
<feature type="region of interest" description="Disordered" evidence="1">
    <location>
        <begin position="394"/>
        <end position="425"/>
    </location>
</feature>
<proteinExistence type="predicted"/>
<dbReference type="OrthoDB" id="291546at2"/>
<feature type="region of interest" description="Disordered" evidence="1">
    <location>
        <begin position="1"/>
        <end position="57"/>
    </location>
</feature>
<dbReference type="RefSeq" id="WP_076344387.1">
    <property type="nucleotide sequence ID" value="NZ_CP019082.1"/>
</dbReference>
<feature type="compositionally biased region" description="Basic and acidic residues" evidence="1">
    <location>
        <begin position="1"/>
        <end position="11"/>
    </location>
</feature>
<evidence type="ECO:0000256" key="1">
    <source>
        <dbReference type="SAM" id="MobiDB-lite"/>
    </source>
</evidence>
<evidence type="ECO:0000313" key="2">
    <source>
        <dbReference type="EMBL" id="APW60024.1"/>
    </source>
</evidence>
<dbReference type="STRING" id="1387353.BSF38_01486"/>
<name>A0A1U7CM49_9BACT</name>
<accession>A0A1U7CM49</accession>
<dbReference type="EMBL" id="CP019082">
    <property type="protein sequence ID" value="APW60024.1"/>
    <property type="molecule type" value="Genomic_DNA"/>
</dbReference>
<evidence type="ECO:0008006" key="4">
    <source>
        <dbReference type="Google" id="ProtNLM"/>
    </source>
</evidence>
<dbReference type="AlphaFoldDB" id="A0A1U7CM49"/>
<sequence>MERDQSGRKAADPGSVLDKPKNGGRPTPDAAAPAAGRSSKEGLIPIPDGPATIKPSTSTDPYAYWSEYFRKHDETADQLHETVRLLNRNNKPRDVHAAVLGYLQHRRKNVEPWMYEALALAIEMNGGRPEDVKKSLDFAADLALRTHNPNHLISAADKLMLKGYYERVGPLIDEAASKIPHRAEPILMSINLAQQTKDPKRMADAVKRLLSVGWPGQDEYFRRESRKQVETLAKTLTEEGRADDAKSLLAILPDAEARDLYIRLTWDGNADYDLVVHEPLDATVTYLMPRSVFGGSLIQNGYGSHPDEVYVCPRGFDGDYTVRISMIYNDPKKPTTRLSLETITHEGTPEERKETISLVPDDSQAKPVVIHLKGGRRTTVLPFVSPMAVRQSVDDALGKKADTAKSTTPKAPQAAESKPRPIPVK</sequence>
<dbReference type="KEGG" id="pbor:BSF38_01486"/>
<keyword evidence="3" id="KW-1185">Reference proteome</keyword>
<protein>
    <recommendedName>
        <fullName evidence="4">DUF2135 domain-containing protein</fullName>
    </recommendedName>
</protein>
<reference evidence="3" key="1">
    <citation type="submission" date="2016-12" db="EMBL/GenBank/DDBJ databases">
        <title>Comparative genomics of four Isosphaeraceae planctomycetes: a common pool of plasmids and glycoside hydrolase genes.</title>
        <authorList>
            <person name="Ivanova A."/>
        </authorList>
    </citation>
    <scope>NUCLEOTIDE SEQUENCE [LARGE SCALE GENOMIC DNA]</scope>
    <source>
        <strain evidence="3">PX4</strain>
    </source>
</reference>
<dbReference type="Proteomes" id="UP000186309">
    <property type="component" value="Chromosome"/>
</dbReference>
<feature type="compositionally biased region" description="Basic and acidic residues" evidence="1">
    <location>
        <begin position="394"/>
        <end position="403"/>
    </location>
</feature>
<gene>
    <name evidence="2" type="ORF">BSF38_01486</name>
</gene>
<evidence type="ECO:0000313" key="3">
    <source>
        <dbReference type="Proteomes" id="UP000186309"/>
    </source>
</evidence>